<dbReference type="NCBIfam" id="NF004739">
    <property type="entry name" value="PRK06075.1"/>
    <property type="match status" value="1"/>
</dbReference>
<dbReference type="AlphaFoldDB" id="A0A1W1BIX8"/>
<dbReference type="Gene3D" id="1.10.645.10">
    <property type="entry name" value="Cytochrome-c3 Hydrogenase, chain B"/>
    <property type="match status" value="1"/>
</dbReference>
<dbReference type="EC" id="1.6.5.3" evidence="3"/>
<organism evidence="3">
    <name type="scientific">hydrothermal vent metagenome</name>
    <dbReference type="NCBI Taxonomy" id="652676"/>
    <lineage>
        <taxon>unclassified sequences</taxon>
        <taxon>metagenomes</taxon>
        <taxon>ecological metagenomes</taxon>
    </lineage>
</organism>
<dbReference type="PANTHER" id="PTHR11993">
    <property type="entry name" value="NADH-UBIQUINONE OXIDOREDUCTASE 49 KDA SUBUNIT"/>
    <property type="match status" value="1"/>
</dbReference>
<dbReference type="InterPro" id="IPR001135">
    <property type="entry name" value="NADH_Q_OxRdtase_suD"/>
</dbReference>
<dbReference type="NCBIfam" id="TIGR01962">
    <property type="entry name" value="NuoD"/>
    <property type="match status" value="1"/>
</dbReference>
<keyword evidence="3" id="KW-0560">Oxidoreductase</keyword>
<sequence length="413" mass="47602">MAQVKNRLTPFFENITFDRDDNELVLNFGPQHPSAHGQLRLMLHLQQEQIVKAHPDVGYLHRGMEKMAENMIYNEFMPTTDRMDYIASSSNNYGFALAVEKLIGLEVPRRAKVIRMMLLEINRLMSHLFWLATTALDIGAMTVFLFAFREREYLMDIIEGYCGARLTHSAIRIGGVPLDIQDSFLQQLRVFLDKLPQNIKDYEDLLDSNRIWLMRMEEVGVIPTEMALSWGCTGPMLRASGVAWDIRKEEPYELYDEVEFNVPFSDKGDNFARYRIYMEEMRESAKILYQCMEMYEKCVKDGQTELMAHAPKYVSAPKLDIMTQNYSLMQHFVLVTQGMRPPVGEVYVATESPKGELGFYINSQGGPYPYRLKLRAPSFWHTGILTDLLPGHYIPDVVSIIGTTNIVFGEVDR</sequence>
<dbReference type="SUPFAM" id="SSF56762">
    <property type="entry name" value="HydB/Nqo4-like"/>
    <property type="match status" value="1"/>
</dbReference>
<keyword evidence="3" id="KW-0830">Ubiquinone</keyword>
<dbReference type="EMBL" id="FPHH01000023">
    <property type="protein sequence ID" value="SFV53466.1"/>
    <property type="molecule type" value="Genomic_DNA"/>
</dbReference>
<dbReference type="PANTHER" id="PTHR11993:SF10">
    <property type="entry name" value="NADH DEHYDROGENASE [UBIQUINONE] IRON-SULFUR PROTEIN 2, MITOCHONDRIAL"/>
    <property type="match status" value="1"/>
</dbReference>
<evidence type="ECO:0000256" key="1">
    <source>
        <dbReference type="SAM" id="Phobius"/>
    </source>
</evidence>
<dbReference type="GO" id="GO:0048038">
    <property type="term" value="F:quinone binding"/>
    <property type="evidence" value="ECO:0007669"/>
    <property type="project" value="InterPro"/>
</dbReference>
<reference evidence="3" key="1">
    <citation type="submission" date="2016-10" db="EMBL/GenBank/DDBJ databases">
        <authorList>
            <person name="de Groot N.N."/>
        </authorList>
    </citation>
    <scope>NUCLEOTIDE SEQUENCE</scope>
</reference>
<proteinExistence type="inferred from homology"/>
<evidence type="ECO:0000259" key="2">
    <source>
        <dbReference type="Pfam" id="PF00346"/>
    </source>
</evidence>
<name>A0A1W1BIX8_9ZZZZ</name>
<feature type="transmembrane region" description="Helical" evidence="1">
    <location>
        <begin position="124"/>
        <end position="148"/>
    </location>
</feature>
<keyword evidence="1" id="KW-0812">Transmembrane</keyword>
<keyword evidence="1" id="KW-0472">Membrane</keyword>
<accession>A0A1W1BIX8</accession>
<dbReference type="GO" id="GO:0016651">
    <property type="term" value="F:oxidoreductase activity, acting on NAD(P)H"/>
    <property type="evidence" value="ECO:0007669"/>
    <property type="project" value="InterPro"/>
</dbReference>
<dbReference type="GO" id="GO:0051287">
    <property type="term" value="F:NAD binding"/>
    <property type="evidence" value="ECO:0007669"/>
    <property type="project" value="InterPro"/>
</dbReference>
<dbReference type="Pfam" id="PF00346">
    <property type="entry name" value="Complex1_49kDa"/>
    <property type="match status" value="1"/>
</dbReference>
<keyword evidence="1" id="KW-1133">Transmembrane helix</keyword>
<dbReference type="InterPro" id="IPR022885">
    <property type="entry name" value="NDH1_su_D/H"/>
</dbReference>
<protein>
    <submittedName>
        <fullName evidence="3">NADH-ubiquinone oxidoreductase chain D</fullName>
        <ecNumber evidence="3">1.6.5.3</ecNumber>
    </submittedName>
</protein>
<feature type="domain" description="NADH-quinone oxidoreductase subunit D" evidence="2">
    <location>
        <begin position="137"/>
        <end position="413"/>
    </location>
</feature>
<dbReference type="HAMAP" id="MF_01358">
    <property type="entry name" value="NDH1_NuoD"/>
    <property type="match status" value="1"/>
</dbReference>
<dbReference type="InterPro" id="IPR029014">
    <property type="entry name" value="NiFe-Hase_large"/>
</dbReference>
<gene>
    <name evidence="3" type="ORF">MNB_SM-5-728</name>
</gene>
<evidence type="ECO:0000313" key="3">
    <source>
        <dbReference type="EMBL" id="SFV53466.1"/>
    </source>
</evidence>